<sequence>MATTSLSEPCPLSDTSLSLPHHKQSRITIVVLEQSATLHKEQEKGRGFTTREGPLGPVDCPSKHSCKYSPYLHHAFGFFISWRCILPHLTPRASIIQSNSPQISSVGIHPTDALAAP</sequence>
<gene>
    <name evidence="2" type="ORF">PLEPLA_LOCUS44233</name>
</gene>
<proteinExistence type="predicted"/>
<comment type="caution">
    <text evidence="2">The sequence shown here is derived from an EMBL/GenBank/DDBJ whole genome shotgun (WGS) entry which is preliminary data.</text>
</comment>
<dbReference type="AlphaFoldDB" id="A0A9N7ZC86"/>
<dbReference type="Proteomes" id="UP001153269">
    <property type="component" value="Unassembled WGS sequence"/>
</dbReference>
<evidence type="ECO:0000256" key="1">
    <source>
        <dbReference type="SAM" id="MobiDB-lite"/>
    </source>
</evidence>
<name>A0A9N7ZC86_PLEPL</name>
<keyword evidence="3" id="KW-1185">Reference proteome</keyword>
<evidence type="ECO:0000313" key="2">
    <source>
        <dbReference type="EMBL" id="CAB1456449.1"/>
    </source>
</evidence>
<reference evidence="2" key="1">
    <citation type="submission" date="2020-03" db="EMBL/GenBank/DDBJ databases">
        <authorList>
            <person name="Weist P."/>
        </authorList>
    </citation>
    <scope>NUCLEOTIDE SEQUENCE</scope>
</reference>
<feature type="compositionally biased region" description="Polar residues" evidence="1">
    <location>
        <begin position="1"/>
        <end position="18"/>
    </location>
</feature>
<dbReference type="EMBL" id="CADEAL010004298">
    <property type="protein sequence ID" value="CAB1456449.1"/>
    <property type="molecule type" value="Genomic_DNA"/>
</dbReference>
<evidence type="ECO:0000313" key="3">
    <source>
        <dbReference type="Proteomes" id="UP001153269"/>
    </source>
</evidence>
<organism evidence="2 3">
    <name type="scientific">Pleuronectes platessa</name>
    <name type="common">European plaice</name>
    <dbReference type="NCBI Taxonomy" id="8262"/>
    <lineage>
        <taxon>Eukaryota</taxon>
        <taxon>Metazoa</taxon>
        <taxon>Chordata</taxon>
        <taxon>Craniata</taxon>
        <taxon>Vertebrata</taxon>
        <taxon>Euteleostomi</taxon>
        <taxon>Actinopterygii</taxon>
        <taxon>Neopterygii</taxon>
        <taxon>Teleostei</taxon>
        <taxon>Neoteleostei</taxon>
        <taxon>Acanthomorphata</taxon>
        <taxon>Carangaria</taxon>
        <taxon>Pleuronectiformes</taxon>
        <taxon>Pleuronectoidei</taxon>
        <taxon>Pleuronectidae</taxon>
        <taxon>Pleuronectes</taxon>
    </lineage>
</organism>
<accession>A0A9N7ZC86</accession>
<feature type="region of interest" description="Disordered" evidence="1">
    <location>
        <begin position="1"/>
        <end position="21"/>
    </location>
</feature>
<protein>
    <submittedName>
        <fullName evidence="2">Uncharacterized protein</fullName>
    </submittedName>
</protein>